<comment type="similarity">
    <text evidence="2 10">Belongs to the ExbD/TolR family.</text>
</comment>
<evidence type="ECO:0000256" key="5">
    <source>
        <dbReference type="ARBA" id="ARBA00022519"/>
    </source>
</evidence>
<reference evidence="12 13" key="1">
    <citation type="submission" date="2020-08" db="EMBL/GenBank/DDBJ databases">
        <title>Genomic Encyclopedia of Type Strains, Phase IV (KMG-IV): sequencing the most valuable type-strain genomes for metagenomic binning, comparative biology and taxonomic classification.</title>
        <authorList>
            <person name="Goeker M."/>
        </authorList>
    </citation>
    <scope>NUCLEOTIDE SEQUENCE [LARGE SCALE GENOMIC DNA]</scope>
    <source>
        <strain evidence="12 13">DSM 29007</strain>
    </source>
</reference>
<evidence type="ECO:0000256" key="7">
    <source>
        <dbReference type="ARBA" id="ARBA00022927"/>
    </source>
</evidence>
<comment type="caution">
    <text evidence="12">The sequence shown here is derived from an EMBL/GenBank/DDBJ whole genome shotgun (WGS) entry which is preliminary data.</text>
</comment>
<evidence type="ECO:0000256" key="1">
    <source>
        <dbReference type="ARBA" id="ARBA00004249"/>
    </source>
</evidence>
<dbReference type="InterPro" id="IPR003400">
    <property type="entry name" value="ExbD"/>
</dbReference>
<evidence type="ECO:0000256" key="8">
    <source>
        <dbReference type="ARBA" id="ARBA00022989"/>
    </source>
</evidence>
<proteinExistence type="inferred from homology"/>
<evidence type="ECO:0000256" key="9">
    <source>
        <dbReference type="ARBA" id="ARBA00023136"/>
    </source>
</evidence>
<dbReference type="GO" id="GO:0005886">
    <property type="term" value="C:plasma membrane"/>
    <property type="evidence" value="ECO:0007669"/>
    <property type="project" value="UniProtKB-SubCell"/>
</dbReference>
<dbReference type="Pfam" id="PF02472">
    <property type="entry name" value="ExbD"/>
    <property type="match status" value="1"/>
</dbReference>
<sequence length="159" mass="17149">MAGGHGGSAAFGGSPLPTVAGVTSNVTSDINVTPMIDVMLVLLIIFMVVTPSLAYEAKLPKARTALPEKEDRVTLGVDNQGKYWLEDVQNPGPIPLAQLEQRLRDEYAKRPGDHNLYLKADNGVEYSVVLSAIDASRRAGVRRIGQITELPAGARVRRE</sequence>
<keyword evidence="7 10" id="KW-0653">Protein transport</keyword>
<organism evidence="12 13">
    <name type="scientific">Longimicrobium terrae</name>
    <dbReference type="NCBI Taxonomy" id="1639882"/>
    <lineage>
        <taxon>Bacteria</taxon>
        <taxon>Pseudomonadati</taxon>
        <taxon>Gemmatimonadota</taxon>
        <taxon>Longimicrobiia</taxon>
        <taxon>Longimicrobiales</taxon>
        <taxon>Longimicrobiaceae</taxon>
        <taxon>Longimicrobium</taxon>
    </lineage>
</organism>
<dbReference type="GO" id="GO:0022857">
    <property type="term" value="F:transmembrane transporter activity"/>
    <property type="evidence" value="ECO:0007669"/>
    <property type="project" value="InterPro"/>
</dbReference>
<dbReference type="Proteomes" id="UP000582837">
    <property type="component" value="Unassembled WGS sequence"/>
</dbReference>
<feature type="transmembrane region" description="Helical" evidence="11">
    <location>
        <begin position="35"/>
        <end position="55"/>
    </location>
</feature>
<evidence type="ECO:0000256" key="10">
    <source>
        <dbReference type="RuleBase" id="RU003879"/>
    </source>
</evidence>
<comment type="subcellular location">
    <subcellularLocation>
        <location evidence="1">Cell inner membrane</location>
        <topology evidence="1">Single-pass type II membrane protein</topology>
    </subcellularLocation>
    <subcellularLocation>
        <location evidence="10">Cell membrane</location>
        <topology evidence="10">Single-pass type II membrane protein</topology>
    </subcellularLocation>
</comment>
<keyword evidence="3 10" id="KW-0813">Transport</keyword>
<dbReference type="AlphaFoldDB" id="A0A841GY43"/>
<dbReference type="GO" id="GO:0015031">
    <property type="term" value="P:protein transport"/>
    <property type="evidence" value="ECO:0007669"/>
    <property type="project" value="UniProtKB-KW"/>
</dbReference>
<evidence type="ECO:0000256" key="3">
    <source>
        <dbReference type="ARBA" id="ARBA00022448"/>
    </source>
</evidence>
<keyword evidence="13" id="KW-1185">Reference proteome</keyword>
<evidence type="ECO:0000256" key="11">
    <source>
        <dbReference type="SAM" id="Phobius"/>
    </source>
</evidence>
<gene>
    <name evidence="12" type="ORF">HNQ61_002284</name>
</gene>
<evidence type="ECO:0000313" key="12">
    <source>
        <dbReference type="EMBL" id="MBB6070663.1"/>
    </source>
</evidence>
<dbReference type="PANTHER" id="PTHR30558">
    <property type="entry name" value="EXBD MEMBRANE COMPONENT OF PMF-DRIVEN MACROMOLECULE IMPORT SYSTEM"/>
    <property type="match status" value="1"/>
</dbReference>
<keyword evidence="8 11" id="KW-1133">Transmembrane helix</keyword>
<keyword evidence="6 10" id="KW-0812">Transmembrane</keyword>
<dbReference type="Gene3D" id="3.30.420.270">
    <property type="match status" value="1"/>
</dbReference>
<keyword evidence="4" id="KW-1003">Cell membrane</keyword>
<evidence type="ECO:0000256" key="2">
    <source>
        <dbReference type="ARBA" id="ARBA00005811"/>
    </source>
</evidence>
<keyword evidence="5" id="KW-0997">Cell inner membrane</keyword>
<protein>
    <submittedName>
        <fullName evidence="12">Biopolymer transport protein ExbD</fullName>
    </submittedName>
</protein>
<dbReference type="EMBL" id="JACHIA010000005">
    <property type="protein sequence ID" value="MBB6070663.1"/>
    <property type="molecule type" value="Genomic_DNA"/>
</dbReference>
<evidence type="ECO:0000313" key="13">
    <source>
        <dbReference type="Proteomes" id="UP000582837"/>
    </source>
</evidence>
<dbReference type="PANTHER" id="PTHR30558:SF12">
    <property type="entry name" value="BIOPOLYMER TRANSPORT PROTEIN EXBD"/>
    <property type="match status" value="1"/>
</dbReference>
<accession>A0A841GY43</accession>
<evidence type="ECO:0000256" key="6">
    <source>
        <dbReference type="ARBA" id="ARBA00022692"/>
    </source>
</evidence>
<keyword evidence="9 11" id="KW-0472">Membrane</keyword>
<dbReference type="RefSeq" id="WP_170034516.1">
    <property type="nucleotide sequence ID" value="NZ_JABDTL010000001.1"/>
</dbReference>
<evidence type="ECO:0000256" key="4">
    <source>
        <dbReference type="ARBA" id="ARBA00022475"/>
    </source>
</evidence>
<name>A0A841GY43_9BACT</name>